<dbReference type="InterPro" id="IPR006058">
    <property type="entry name" value="2Fe2S_fd_BS"/>
</dbReference>
<dbReference type="CDD" id="cd00207">
    <property type="entry name" value="fer2"/>
    <property type="match status" value="1"/>
</dbReference>
<keyword evidence="2" id="KW-0285">Flavoprotein</keyword>
<feature type="domain" description="MOSC" evidence="11">
    <location>
        <begin position="123"/>
        <end position="269"/>
    </location>
</feature>
<feature type="domain" description="2Fe-2S ferredoxin-type" evidence="10">
    <location>
        <begin position="572"/>
        <end position="660"/>
    </location>
</feature>
<protein>
    <submittedName>
        <fullName evidence="13">MOSC domain-containing protein</fullName>
    </submittedName>
</protein>
<evidence type="ECO:0000256" key="9">
    <source>
        <dbReference type="ARBA" id="ARBA00061434"/>
    </source>
</evidence>
<evidence type="ECO:0000256" key="6">
    <source>
        <dbReference type="ARBA" id="ARBA00023002"/>
    </source>
</evidence>
<dbReference type="SUPFAM" id="SSF54292">
    <property type="entry name" value="2Fe-2S ferredoxin-like"/>
    <property type="match status" value="1"/>
</dbReference>
<comment type="caution">
    <text evidence="13">The sequence shown here is derived from an EMBL/GenBank/DDBJ whole genome shotgun (WGS) entry which is preliminary data.</text>
</comment>
<dbReference type="InterPro" id="IPR017927">
    <property type="entry name" value="FAD-bd_FR_type"/>
</dbReference>
<dbReference type="InterPro" id="IPR011037">
    <property type="entry name" value="Pyrv_Knase-like_insert_dom_sf"/>
</dbReference>
<dbReference type="Gene3D" id="2.40.33.20">
    <property type="entry name" value="PK beta-barrel domain-like"/>
    <property type="match status" value="1"/>
</dbReference>
<dbReference type="Proteomes" id="UP000257039">
    <property type="component" value="Unassembled WGS sequence"/>
</dbReference>
<dbReference type="Pfam" id="PF03473">
    <property type="entry name" value="MOSC"/>
    <property type="match status" value="1"/>
</dbReference>
<organism evidence="13 14">
    <name type="scientific">Zooshikella ganghwensis</name>
    <dbReference type="NCBI Taxonomy" id="202772"/>
    <lineage>
        <taxon>Bacteria</taxon>
        <taxon>Pseudomonadati</taxon>
        <taxon>Pseudomonadota</taxon>
        <taxon>Gammaproteobacteria</taxon>
        <taxon>Oceanospirillales</taxon>
        <taxon>Zooshikellaceae</taxon>
        <taxon>Zooshikella</taxon>
    </lineage>
</organism>
<dbReference type="RefSeq" id="WP_094788935.1">
    <property type="nucleotide sequence ID" value="NZ_NDXW01000001.1"/>
</dbReference>
<accession>A0A4P9VRA8</accession>
<dbReference type="SUPFAM" id="SSF63380">
    <property type="entry name" value="Riboflavin synthase domain-like"/>
    <property type="match status" value="1"/>
</dbReference>
<keyword evidence="14" id="KW-1185">Reference proteome</keyword>
<sequence length="660" mass="73869">MQETQPILSGITIYPVKSTAGISLSSSYVEPQGLAFDRRFVLVDQQNKFITARTEHKLLQVSASLTVGGLQLSAPGMESLAIDYRLFTECQKQSLEIWGKQTDGMHGSQAYDLWFSDYLGKPCSLLYQGGDSTRGIKSNPEYKVSYADGFPLLLISEESLADLNRYTAEPINMNQFRPNLVVSGVSDAFAEDGWDRILIGEVEFLVVRPCTRCFLTTVNPKTLQKSPNNEPLKTLMTYRRDIEGRVDFGQNLIALNEGAINVGDVVEIVSTKAKPVYIDLRSMVTSTNVNVKNQLSEAESLSPEKDTIEIDKENKNINSKRLPWPVTEQGHLKCLHRVQETWNTVTFWFKLQEDWALSFKAGQYITLHQEINGESISRCYTVSSAPNNVGSFAITVERTKDGVFSNWLHEYCQSGTLIKSSKPEGLFHNEATENQKVLLLAAGSGITPMLSMIRYWSQQKSDKDIILIYTAKTEIDLVSADELKVIARHYPALQLIFCLTQSDMSWPGFKGRLNQSKIQQMVPDINQRAVYICGGESYMADMREACSALMAKEIYEEHFQLAIKDKPVKDQRSITVLFDSWDTFIEDGNSQDTLLEQGEMAGLDLDYSCRAGVCGICKVKVTSGSYDHVADYALTEDEKENGIALACSCIPQTDIVIESL</sequence>
<dbReference type="PANTHER" id="PTHR47354:SF6">
    <property type="entry name" value="NADH OXIDOREDUCTASE HCR"/>
    <property type="match status" value="1"/>
</dbReference>
<evidence type="ECO:0000259" key="10">
    <source>
        <dbReference type="PROSITE" id="PS51085"/>
    </source>
</evidence>
<dbReference type="Pfam" id="PF00175">
    <property type="entry name" value="NAD_binding_1"/>
    <property type="match status" value="1"/>
</dbReference>
<comment type="similarity">
    <text evidence="9">In the N-terminal section; belongs to the FAD-binding oxidoreductase type 6 family.</text>
</comment>
<dbReference type="InterPro" id="IPR001433">
    <property type="entry name" value="OxRdtase_FAD/NAD-bd"/>
</dbReference>
<name>A0A4P9VRA8_9GAMM</name>
<dbReference type="PRINTS" id="PR00410">
    <property type="entry name" value="PHEHYDRXLASE"/>
</dbReference>
<evidence type="ECO:0000313" key="13">
    <source>
        <dbReference type="EMBL" id="RDH46125.1"/>
    </source>
</evidence>
<dbReference type="PANTHER" id="PTHR47354">
    <property type="entry name" value="NADH OXIDOREDUCTASE HCR"/>
    <property type="match status" value="1"/>
</dbReference>
<keyword evidence="7" id="KW-0408">Iron</keyword>
<dbReference type="SUPFAM" id="SSF50800">
    <property type="entry name" value="PK beta-barrel domain-like"/>
    <property type="match status" value="1"/>
</dbReference>
<dbReference type="Gene3D" id="3.10.20.30">
    <property type="match status" value="1"/>
</dbReference>
<dbReference type="InterPro" id="IPR005302">
    <property type="entry name" value="MoCF_Sase_C"/>
</dbReference>
<evidence type="ECO:0000259" key="12">
    <source>
        <dbReference type="PROSITE" id="PS51384"/>
    </source>
</evidence>
<dbReference type="PROSITE" id="PS00197">
    <property type="entry name" value="2FE2S_FER_1"/>
    <property type="match status" value="1"/>
</dbReference>
<dbReference type="PROSITE" id="PS51085">
    <property type="entry name" value="2FE2S_FER_2"/>
    <property type="match status" value="1"/>
</dbReference>
<reference evidence="13 14" key="1">
    <citation type="submission" date="2017-04" db="EMBL/GenBank/DDBJ databases">
        <title>Draft genome sequence of Zooshikella ganghwensis VG4 isolated from Red Sea sediments.</title>
        <authorList>
            <person name="Rehman Z."/>
            <person name="Alam I."/>
            <person name="Kamau A."/>
            <person name="Bajic V."/>
            <person name="Leiknes T."/>
        </authorList>
    </citation>
    <scope>NUCLEOTIDE SEQUENCE [LARGE SCALE GENOMIC DNA]</scope>
    <source>
        <strain evidence="13 14">VG4</strain>
    </source>
</reference>
<dbReference type="EMBL" id="NDXW01000001">
    <property type="protein sequence ID" value="RDH46125.1"/>
    <property type="molecule type" value="Genomic_DNA"/>
</dbReference>
<dbReference type="InterPro" id="IPR036010">
    <property type="entry name" value="2Fe-2S_ferredoxin-like_sf"/>
</dbReference>
<dbReference type="PROSITE" id="PS51384">
    <property type="entry name" value="FAD_FR"/>
    <property type="match status" value="1"/>
</dbReference>
<dbReference type="Gene3D" id="2.40.30.10">
    <property type="entry name" value="Translation factors"/>
    <property type="match status" value="1"/>
</dbReference>
<gene>
    <name evidence="13" type="ORF">B9G39_23225</name>
</gene>
<dbReference type="GO" id="GO:0016491">
    <property type="term" value="F:oxidoreductase activity"/>
    <property type="evidence" value="ECO:0007669"/>
    <property type="project" value="UniProtKB-KW"/>
</dbReference>
<dbReference type="GO" id="GO:0030151">
    <property type="term" value="F:molybdenum ion binding"/>
    <property type="evidence" value="ECO:0007669"/>
    <property type="project" value="InterPro"/>
</dbReference>
<evidence type="ECO:0000256" key="3">
    <source>
        <dbReference type="ARBA" id="ARBA00022714"/>
    </source>
</evidence>
<comment type="cofactor">
    <cofactor evidence="1">
        <name>FAD</name>
        <dbReference type="ChEBI" id="CHEBI:57692"/>
    </cofactor>
</comment>
<evidence type="ECO:0000256" key="8">
    <source>
        <dbReference type="ARBA" id="ARBA00023014"/>
    </source>
</evidence>
<dbReference type="SUPFAM" id="SSF52343">
    <property type="entry name" value="Ferredoxin reductase-like, C-terminal NADP-linked domain"/>
    <property type="match status" value="1"/>
</dbReference>
<proteinExistence type="inferred from homology"/>
<dbReference type="Pfam" id="PF00970">
    <property type="entry name" value="FAD_binding_6"/>
    <property type="match status" value="1"/>
</dbReference>
<evidence type="ECO:0000256" key="2">
    <source>
        <dbReference type="ARBA" id="ARBA00022630"/>
    </source>
</evidence>
<dbReference type="CDD" id="cd06215">
    <property type="entry name" value="FNR_iron_sulfur_binding_1"/>
    <property type="match status" value="1"/>
</dbReference>
<evidence type="ECO:0000256" key="1">
    <source>
        <dbReference type="ARBA" id="ARBA00001974"/>
    </source>
</evidence>
<evidence type="ECO:0000259" key="11">
    <source>
        <dbReference type="PROSITE" id="PS51340"/>
    </source>
</evidence>
<dbReference type="InterPro" id="IPR039261">
    <property type="entry name" value="FNR_nucleotide-bd"/>
</dbReference>
<keyword evidence="4" id="KW-0479">Metal-binding</keyword>
<dbReference type="Pfam" id="PF00111">
    <property type="entry name" value="Fer2"/>
    <property type="match status" value="1"/>
</dbReference>
<dbReference type="GO" id="GO:0030170">
    <property type="term" value="F:pyridoxal phosphate binding"/>
    <property type="evidence" value="ECO:0007669"/>
    <property type="project" value="InterPro"/>
</dbReference>
<dbReference type="InterPro" id="IPR017938">
    <property type="entry name" value="Riboflavin_synthase-like_b-brl"/>
</dbReference>
<dbReference type="AlphaFoldDB" id="A0A4P9VRA8"/>
<evidence type="ECO:0000256" key="4">
    <source>
        <dbReference type="ARBA" id="ARBA00022723"/>
    </source>
</evidence>
<dbReference type="InterPro" id="IPR001041">
    <property type="entry name" value="2Fe-2S_ferredoxin-type"/>
</dbReference>
<evidence type="ECO:0000256" key="7">
    <source>
        <dbReference type="ARBA" id="ARBA00023004"/>
    </source>
</evidence>
<dbReference type="InterPro" id="IPR008333">
    <property type="entry name" value="Cbr1-like_FAD-bd_dom"/>
</dbReference>
<dbReference type="InterPro" id="IPR050415">
    <property type="entry name" value="MRET"/>
</dbReference>
<dbReference type="GO" id="GO:0051537">
    <property type="term" value="F:2 iron, 2 sulfur cluster binding"/>
    <property type="evidence" value="ECO:0007669"/>
    <property type="project" value="UniProtKB-KW"/>
</dbReference>
<keyword evidence="5" id="KW-0274">FAD</keyword>
<dbReference type="SUPFAM" id="SSF141673">
    <property type="entry name" value="MOSC N-terminal domain-like"/>
    <property type="match status" value="1"/>
</dbReference>
<evidence type="ECO:0000313" key="14">
    <source>
        <dbReference type="Proteomes" id="UP000257039"/>
    </source>
</evidence>
<dbReference type="Pfam" id="PF03476">
    <property type="entry name" value="MOSC_N"/>
    <property type="match status" value="1"/>
</dbReference>
<feature type="domain" description="FAD-binding FR-type" evidence="12">
    <location>
        <begin position="319"/>
        <end position="430"/>
    </location>
</feature>
<keyword evidence="6" id="KW-0560">Oxidoreductase</keyword>
<keyword evidence="3" id="KW-0001">2Fe-2S</keyword>
<evidence type="ECO:0000256" key="5">
    <source>
        <dbReference type="ARBA" id="ARBA00022827"/>
    </source>
</evidence>
<dbReference type="InterPro" id="IPR012675">
    <property type="entry name" value="Beta-grasp_dom_sf"/>
</dbReference>
<dbReference type="Gene3D" id="3.40.50.80">
    <property type="entry name" value="Nucleotide-binding domain of ferredoxin-NADP reductase (FNR) module"/>
    <property type="match status" value="1"/>
</dbReference>
<dbReference type="InterPro" id="IPR005303">
    <property type="entry name" value="MOCOS_middle"/>
</dbReference>
<keyword evidence="8" id="KW-0411">Iron-sulfur</keyword>
<dbReference type="PROSITE" id="PS51340">
    <property type="entry name" value="MOSC"/>
    <property type="match status" value="1"/>
</dbReference>